<proteinExistence type="predicted"/>
<keyword evidence="2" id="KW-0472">Membrane</keyword>
<feature type="compositionally biased region" description="Gly residues" evidence="1">
    <location>
        <begin position="296"/>
        <end position="312"/>
    </location>
</feature>
<accession>A0AAN6RNU2</accession>
<evidence type="ECO:0000313" key="5">
    <source>
        <dbReference type="Proteomes" id="UP001303889"/>
    </source>
</evidence>
<reference evidence="4" key="2">
    <citation type="submission" date="2023-05" db="EMBL/GenBank/DDBJ databases">
        <authorList>
            <consortium name="Lawrence Berkeley National Laboratory"/>
            <person name="Steindorff A."/>
            <person name="Hensen N."/>
            <person name="Bonometti L."/>
            <person name="Westerberg I."/>
            <person name="Brannstrom I.O."/>
            <person name="Guillou S."/>
            <person name="Cros-Aarteil S."/>
            <person name="Calhoun S."/>
            <person name="Haridas S."/>
            <person name="Kuo A."/>
            <person name="Mondo S."/>
            <person name="Pangilinan J."/>
            <person name="Riley R."/>
            <person name="Labutti K."/>
            <person name="Andreopoulos B."/>
            <person name="Lipzen A."/>
            <person name="Chen C."/>
            <person name="Yanf M."/>
            <person name="Daum C."/>
            <person name="Ng V."/>
            <person name="Clum A."/>
            <person name="Ohm R."/>
            <person name="Martin F."/>
            <person name="Silar P."/>
            <person name="Natvig D."/>
            <person name="Lalanne C."/>
            <person name="Gautier V."/>
            <person name="Ament-Velasquez S.L."/>
            <person name="Kruys A."/>
            <person name="Hutchinson M.I."/>
            <person name="Powell A.J."/>
            <person name="Barry K."/>
            <person name="Miller A.N."/>
            <person name="Grigoriev I.V."/>
            <person name="Debuchy R."/>
            <person name="Gladieux P."/>
            <person name="Thoren M.H."/>
            <person name="Johannesson H."/>
        </authorList>
    </citation>
    <scope>NUCLEOTIDE SEQUENCE</scope>
    <source>
        <strain evidence="4">CBS 103.79</strain>
    </source>
</reference>
<keyword evidence="3" id="KW-0732">Signal</keyword>
<protein>
    <submittedName>
        <fullName evidence="4">Uncharacterized protein</fullName>
    </submittedName>
</protein>
<feature type="compositionally biased region" description="Polar residues" evidence="1">
    <location>
        <begin position="205"/>
        <end position="217"/>
    </location>
</feature>
<keyword evidence="2" id="KW-1133">Transmembrane helix</keyword>
<keyword evidence="2" id="KW-0812">Transmembrane</keyword>
<evidence type="ECO:0000313" key="4">
    <source>
        <dbReference type="EMBL" id="KAK3896706.1"/>
    </source>
</evidence>
<dbReference type="EMBL" id="MU856443">
    <property type="protein sequence ID" value="KAK3896706.1"/>
    <property type="molecule type" value="Genomic_DNA"/>
</dbReference>
<evidence type="ECO:0000256" key="1">
    <source>
        <dbReference type="SAM" id="MobiDB-lite"/>
    </source>
</evidence>
<reference evidence="4" key="1">
    <citation type="journal article" date="2023" name="Mol. Phylogenet. Evol.">
        <title>Genome-scale phylogeny and comparative genomics of the fungal order Sordariales.</title>
        <authorList>
            <person name="Hensen N."/>
            <person name="Bonometti L."/>
            <person name="Westerberg I."/>
            <person name="Brannstrom I.O."/>
            <person name="Guillou S."/>
            <person name="Cros-Aarteil S."/>
            <person name="Calhoun S."/>
            <person name="Haridas S."/>
            <person name="Kuo A."/>
            <person name="Mondo S."/>
            <person name="Pangilinan J."/>
            <person name="Riley R."/>
            <person name="LaButti K."/>
            <person name="Andreopoulos B."/>
            <person name="Lipzen A."/>
            <person name="Chen C."/>
            <person name="Yan M."/>
            <person name="Daum C."/>
            <person name="Ng V."/>
            <person name="Clum A."/>
            <person name="Steindorff A."/>
            <person name="Ohm R.A."/>
            <person name="Martin F."/>
            <person name="Silar P."/>
            <person name="Natvig D.O."/>
            <person name="Lalanne C."/>
            <person name="Gautier V."/>
            <person name="Ament-Velasquez S.L."/>
            <person name="Kruys A."/>
            <person name="Hutchinson M.I."/>
            <person name="Powell A.J."/>
            <person name="Barry K."/>
            <person name="Miller A.N."/>
            <person name="Grigoriev I.V."/>
            <person name="Debuchy R."/>
            <person name="Gladieux P."/>
            <person name="Hiltunen Thoren M."/>
            <person name="Johannesson H."/>
        </authorList>
    </citation>
    <scope>NUCLEOTIDE SEQUENCE</scope>
    <source>
        <strain evidence="4">CBS 103.79</strain>
    </source>
</reference>
<comment type="caution">
    <text evidence="4">The sequence shown here is derived from an EMBL/GenBank/DDBJ whole genome shotgun (WGS) entry which is preliminary data.</text>
</comment>
<feature type="chain" id="PRO_5042907513" evidence="3">
    <location>
        <begin position="20"/>
        <end position="312"/>
    </location>
</feature>
<feature type="region of interest" description="Disordered" evidence="1">
    <location>
        <begin position="175"/>
        <end position="217"/>
    </location>
</feature>
<name>A0AAN6RNU2_9PEZI</name>
<gene>
    <name evidence="4" type="ORF">C8A05DRAFT_39747</name>
</gene>
<feature type="signal peptide" evidence="3">
    <location>
        <begin position="1"/>
        <end position="19"/>
    </location>
</feature>
<feature type="compositionally biased region" description="Low complexity" evidence="1">
    <location>
        <begin position="178"/>
        <end position="204"/>
    </location>
</feature>
<dbReference type="Proteomes" id="UP001303889">
    <property type="component" value="Unassembled WGS sequence"/>
</dbReference>
<feature type="compositionally biased region" description="Low complexity" evidence="1">
    <location>
        <begin position="259"/>
        <end position="276"/>
    </location>
</feature>
<evidence type="ECO:0000256" key="3">
    <source>
        <dbReference type="SAM" id="SignalP"/>
    </source>
</evidence>
<sequence length="312" mass="32515">MRRTLLTAALLGIVGDATALALFGQQQKHLNATLALDRRQGSVFVTQFSTIFLGGDATKTRTANNGFDCRVDLLHDLWGFCPSTVIAATDCGLAGSCVDNFSCSKGCGFTDTPFTTFTCSDPKAPFCSTALLTLSNNHRPLLCIHHHQTLIHFHPRTLHLLQTILLLPHRHTSNPRKTLSPLPSTVPSESSSTVASESSSTPASQTGTDPTPSNSQPNNTIPIIAGVVGCLALLCICTVAVVFLLRRNRSRAAAAAAATTPAGAEPGEGANPQAAEVPPPVYKAPAYEYQPPPGPGGVIGKGTGGVSRAGGI</sequence>
<keyword evidence="5" id="KW-1185">Reference proteome</keyword>
<feature type="transmembrane region" description="Helical" evidence="2">
    <location>
        <begin position="223"/>
        <end position="245"/>
    </location>
</feature>
<organism evidence="4 5">
    <name type="scientific">Staphylotrichum tortipilum</name>
    <dbReference type="NCBI Taxonomy" id="2831512"/>
    <lineage>
        <taxon>Eukaryota</taxon>
        <taxon>Fungi</taxon>
        <taxon>Dikarya</taxon>
        <taxon>Ascomycota</taxon>
        <taxon>Pezizomycotina</taxon>
        <taxon>Sordariomycetes</taxon>
        <taxon>Sordariomycetidae</taxon>
        <taxon>Sordariales</taxon>
        <taxon>Chaetomiaceae</taxon>
        <taxon>Staphylotrichum</taxon>
    </lineage>
</organism>
<dbReference type="AlphaFoldDB" id="A0AAN6RNU2"/>
<feature type="region of interest" description="Disordered" evidence="1">
    <location>
        <begin position="259"/>
        <end position="312"/>
    </location>
</feature>
<evidence type="ECO:0000256" key="2">
    <source>
        <dbReference type="SAM" id="Phobius"/>
    </source>
</evidence>